<organism evidence="13 14">
    <name type="scientific">Trichogramma kaykai</name>
    <dbReference type="NCBI Taxonomy" id="54128"/>
    <lineage>
        <taxon>Eukaryota</taxon>
        <taxon>Metazoa</taxon>
        <taxon>Ecdysozoa</taxon>
        <taxon>Arthropoda</taxon>
        <taxon>Hexapoda</taxon>
        <taxon>Insecta</taxon>
        <taxon>Pterygota</taxon>
        <taxon>Neoptera</taxon>
        <taxon>Endopterygota</taxon>
        <taxon>Hymenoptera</taxon>
        <taxon>Apocrita</taxon>
        <taxon>Proctotrupomorpha</taxon>
        <taxon>Chalcidoidea</taxon>
        <taxon>Trichogrammatidae</taxon>
        <taxon>Trichogramma</taxon>
    </lineage>
</organism>
<dbReference type="Pfam" id="PF00443">
    <property type="entry name" value="UCH"/>
    <property type="match status" value="1"/>
</dbReference>
<feature type="compositionally biased region" description="Low complexity" evidence="11">
    <location>
        <begin position="220"/>
        <end position="229"/>
    </location>
</feature>
<feature type="compositionally biased region" description="Basic and acidic residues" evidence="11">
    <location>
        <begin position="1105"/>
        <end position="1120"/>
    </location>
</feature>
<dbReference type="PROSITE" id="PS50235">
    <property type="entry name" value="USP_3"/>
    <property type="match status" value="1"/>
</dbReference>
<comment type="catalytic activity">
    <reaction evidence="1">
        <text>Thiol-dependent hydrolysis of ester, thioester, amide, peptide and isopeptide bonds formed by the C-terminal Gly of ubiquitin (a 76-residue protein attached to proteins as an intracellular targeting signal).</text>
        <dbReference type="EC" id="3.4.19.12"/>
    </reaction>
</comment>
<protein>
    <recommendedName>
        <fullName evidence="8">Ubiquitin carboxyl-terminal hydrolase 47</fullName>
        <ecNumber evidence="3">3.4.19.12</ecNumber>
    </recommendedName>
    <alternativeName>
        <fullName evidence="9">Ubiquitin thioesterase 47</fullName>
    </alternativeName>
    <alternativeName>
        <fullName evidence="10">Ubiquitin-specific-processing protease 47</fullName>
    </alternativeName>
</protein>
<dbReference type="InterPro" id="IPR045578">
    <property type="entry name" value="USP47_C"/>
</dbReference>
<evidence type="ECO:0000256" key="9">
    <source>
        <dbReference type="ARBA" id="ARBA00029910"/>
    </source>
</evidence>
<dbReference type="PANTHER" id="PTHR24006">
    <property type="entry name" value="UBIQUITIN CARBOXYL-TERMINAL HYDROLASE"/>
    <property type="match status" value="1"/>
</dbReference>
<dbReference type="InterPro" id="IPR038765">
    <property type="entry name" value="Papain-like_cys_pep_sf"/>
</dbReference>
<keyword evidence="7" id="KW-0788">Thiol protease</keyword>
<evidence type="ECO:0000313" key="14">
    <source>
        <dbReference type="Proteomes" id="UP001627154"/>
    </source>
</evidence>
<proteinExistence type="inferred from homology"/>
<dbReference type="GO" id="GO:0006508">
    <property type="term" value="P:proteolysis"/>
    <property type="evidence" value="ECO:0007669"/>
    <property type="project" value="UniProtKB-KW"/>
</dbReference>
<dbReference type="PANTHER" id="PTHR24006:SF702">
    <property type="entry name" value="UBIQUITIN CARBOXYL-TERMINAL HYDROLASE 47"/>
    <property type="match status" value="1"/>
</dbReference>
<dbReference type="InterPro" id="IPR001394">
    <property type="entry name" value="Peptidase_C19_UCH"/>
</dbReference>
<feature type="domain" description="USP" evidence="12">
    <location>
        <begin position="279"/>
        <end position="681"/>
    </location>
</feature>
<evidence type="ECO:0000256" key="6">
    <source>
        <dbReference type="ARBA" id="ARBA00022801"/>
    </source>
</evidence>
<name>A0ABD2WPK8_9HYME</name>
<gene>
    <name evidence="13" type="ORF">TKK_010879</name>
</gene>
<evidence type="ECO:0000313" key="13">
    <source>
        <dbReference type="EMBL" id="KAL3394881.1"/>
    </source>
</evidence>
<dbReference type="GO" id="GO:0004843">
    <property type="term" value="F:cysteine-type deubiquitinase activity"/>
    <property type="evidence" value="ECO:0007669"/>
    <property type="project" value="UniProtKB-EC"/>
</dbReference>
<reference evidence="13 14" key="1">
    <citation type="journal article" date="2024" name="bioRxiv">
        <title>A reference genome for Trichogramma kaykai: A tiny desert-dwelling parasitoid wasp with competing sex-ratio distorters.</title>
        <authorList>
            <person name="Culotta J."/>
            <person name="Lindsey A.R."/>
        </authorList>
    </citation>
    <scope>NUCLEOTIDE SEQUENCE [LARGE SCALE GENOMIC DNA]</scope>
    <source>
        <strain evidence="13 14">KSX58</strain>
    </source>
</reference>
<evidence type="ECO:0000256" key="2">
    <source>
        <dbReference type="ARBA" id="ARBA00009085"/>
    </source>
</evidence>
<dbReference type="CDD" id="cd02659">
    <property type="entry name" value="peptidase_C19C"/>
    <property type="match status" value="1"/>
</dbReference>
<keyword evidence="6" id="KW-0378">Hydrolase</keyword>
<evidence type="ECO:0000256" key="4">
    <source>
        <dbReference type="ARBA" id="ARBA00022670"/>
    </source>
</evidence>
<dbReference type="InterPro" id="IPR028889">
    <property type="entry name" value="USP"/>
</dbReference>
<dbReference type="EC" id="3.4.19.12" evidence="3"/>
<comment type="caution">
    <text evidence="13">The sequence shown here is derived from an EMBL/GenBank/DDBJ whole genome shotgun (WGS) entry which is preliminary data.</text>
</comment>
<keyword evidence="14" id="KW-1185">Reference proteome</keyword>
<feature type="compositionally biased region" description="Low complexity" evidence="11">
    <location>
        <begin position="1078"/>
        <end position="1089"/>
    </location>
</feature>
<dbReference type="Pfam" id="PF19718">
    <property type="entry name" value="USP47_C"/>
    <property type="match status" value="1"/>
</dbReference>
<dbReference type="Gene3D" id="3.90.70.10">
    <property type="entry name" value="Cysteine proteinases"/>
    <property type="match status" value="1"/>
</dbReference>
<evidence type="ECO:0000256" key="1">
    <source>
        <dbReference type="ARBA" id="ARBA00000707"/>
    </source>
</evidence>
<keyword evidence="4" id="KW-0645">Protease</keyword>
<evidence type="ECO:0000256" key="10">
    <source>
        <dbReference type="ARBA" id="ARBA00032453"/>
    </source>
</evidence>
<evidence type="ECO:0000256" key="11">
    <source>
        <dbReference type="SAM" id="MobiDB-lite"/>
    </source>
</evidence>
<dbReference type="Proteomes" id="UP001627154">
    <property type="component" value="Unassembled WGS sequence"/>
</dbReference>
<evidence type="ECO:0000256" key="8">
    <source>
        <dbReference type="ARBA" id="ARBA00026136"/>
    </source>
</evidence>
<dbReference type="EMBL" id="JBJJXI010000087">
    <property type="protein sequence ID" value="KAL3394881.1"/>
    <property type="molecule type" value="Genomic_DNA"/>
</dbReference>
<dbReference type="SUPFAM" id="SSF54001">
    <property type="entry name" value="Cysteine proteinases"/>
    <property type="match status" value="1"/>
</dbReference>
<evidence type="ECO:0000256" key="5">
    <source>
        <dbReference type="ARBA" id="ARBA00022786"/>
    </source>
</evidence>
<accession>A0ABD2WPK8</accession>
<feature type="compositionally biased region" description="Basic and acidic residues" evidence="11">
    <location>
        <begin position="230"/>
        <end position="245"/>
    </location>
</feature>
<comment type="similarity">
    <text evidence="2">Belongs to the peptidase C19 family.</text>
</comment>
<dbReference type="InterPro" id="IPR018200">
    <property type="entry name" value="USP_CS"/>
</dbReference>
<evidence type="ECO:0000256" key="7">
    <source>
        <dbReference type="ARBA" id="ARBA00022807"/>
    </source>
</evidence>
<feature type="region of interest" description="Disordered" evidence="11">
    <location>
        <begin position="549"/>
        <end position="572"/>
    </location>
</feature>
<dbReference type="PROSITE" id="PS00972">
    <property type="entry name" value="USP_1"/>
    <property type="match status" value="1"/>
</dbReference>
<sequence>MVQKDVSLTILFIYTNSNNEKTVRYELIPQDAETLLETIRMNTQCLDKHDDDYRSETCVFHVRTSEGDETLTLKEFKQRIEEIMSESVRRFLPIEVHVDIGDDKLAVPVDKAPDPYNMIVIFVRHYANKSIRETQEFSNDNELFIQRVENMYGNGSKCITIKLASENVLAAKNLRELTKRIPDLTTVKLLKYLPLEVHINFSDETNPEDNLQCNPTYPTNEFSDNSFENNNRHKMTEDDETKLNDNLDYHSNHRDSLENYDSPKRIICDNSEDIEPNYVGLVNQAMTCYLNSLLQALYMTPEFRNALYNWEYKITDVDSEIKSIPYQLQKLFLNLQTSSKPAVETTALTTSFGWKSCDAWLQHDIQELCRVMFEALETRFKNTPQADLINRLYEGKIHDYVKCLTCNTEKSRDDTFLDIPLPVRSYDSSVTYESVEQALEAFVKYETLEGNNQYFCEKCNKKSNAHKGLKFTKFPYILTLQLKRFDFDHNALFRIKLNDRVEFPEILNLNSFIEPTSNQESPCHTEDAGINSKITDTFPDDNATDDDCSSNDATFNSNHVNNHDDDDEGIGDMSNGLSSSSCSLHNHSNEILREKYAAAKGPYIYELFSIMIHSGSASGGHYYAYIKDFRTKKWLCFNDQTVKPITQEEIIKSYGGGDRGSNFSATYRCSTNAYMLMYRQIDPERNVLPMQVEDFPPHIKTLVEKMNEDKVNGLYKESVESLYEKIVYYKHPKTGVLESVKVSVNNSYKLSQLVECVYRRANLENFVELDQCRIVSYNLKCDLVNQDYFNQESEELSDISERGWLPELLLDIRKKDEVFHRYINPAIFTKVFVIDVIKKEYVDGPKYIRAHGGPQAMTGKQYKEELRKHFDFDLNSIIIMNQDPYEHYILNDNDVFKRPYDDNLKVSIGIGYDPDTLKSITSKMFHDFVESLDSLITFQIDSSNINEKSLAAAKIPSYDDYVFHNEKIKENNHHVEKEDKMICVLNNEEESASLDYCSITSDFSSKKSQKISTEKKIKSNVEWVHERKQFSTNSTLKETENLVNKISITTSDKVNGPENITCETWKPIQDSKKVSENTTSASSMSSADDWITQETSNSEDSSLSDSDRTLVGDAPDHSELDVDTAFSPTSVLRPNSYFINENSQEDVNVHKYFKIVKLPQPDIWEITMDDSFNENKLKERLEPHFKIPRSYFSIGDINVEDIPMYSPTRFRDDKKYYINLGRVVLPDEVKVNVYILEMNSRLPLFKSFFVILKKKMELSELKKEVIDALKENYDIAWPCEKWRFLEYNNDSIGDVYDQDTCYISVNYELCIQKMEEAKLTESEVLLYIKRWNRSDGTMDEPEELIVEKSEFSQQLIERISSKSKIPEKDLEFATFPPAPKSSVHNDSIESLLWKSQITQTEVDFKTYLLYRNSKETPRVDDRSRSYPYVASNRDTSLQLSSSSLCRRPRRTEKALKIHVDSK</sequence>
<evidence type="ECO:0000259" key="12">
    <source>
        <dbReference type="PROSITE" id="PS50235"/>
    </source>
</evidence>
<feature type="region of interest" description="Disordered" evidence="11">
    <location>
        <begin position="220"/>
        <end position="245"/>
    </location>
</feature>
<dbReference type="PROSITE" id="PS00973">
    <property type="entry name" value="USP_2"/>
    <property type="match status" value="1"/>
</dbReference>
<feature type="region of interest" description="Disordered" evidence="11">
    <location>
        <begin position="1058"/>
        <end position="1122"/>
    </location>
</feature>
<dbReference type="InterPro" id="IPR050164">
    <property type="entry name" value="Peptidase_C19"/>
</dbReference>
<evidence type="ECO:0000256" key="3">
    <source>
        <dbReference type="ARBA" id="ARBA00012759"/>
    </source>
</evidence>
<keyword evidence="5" id="KW-0833">Ubl conjugation pathway</keyword>